<feature type="domain" description="VWFD" evidence="15">
    <location>
        <begin position="1222"/>
        <end position="1417"/>
    </location>
</feature>
<dbReference type="Gene3D" id="2.10.25.10">
    <property type="entry name" value="Laminin"/>
    <property type="match status" value="10"/>
</dbReference>
<evidence type="ECO:0000259" key="14">
    <source>
        <dbReference type="PROSITE" id="PS51220"/>
    </source>
</evidence>
<dbReference type="InterPro" id="IPR056619">
    <property type="entry name" value="C8-3_MUC4"/>
</dbReference>
<comment type="caution">
    <text evidence="9">Lacks conserved residue(s) required for the propagation of feature annotation.</text>
</comment>
<evidence type="ECO:0000256" key="5">
    <source>
        <dbReference type="ARBA" id="ARBA00022989"/>
    </source>
</evidence>
<dbReference type="PROSITE" id="PS00022">
    <property type="entry name" value="EGF_1"/>
    <property type="match status" value="2"/>
</dbReference>
<feature type="disulfide bond" evidence="9">
    <location>
        <begin position="744"/>
        <end position="753"/>
    </location>
</feature>
<dbReference type="InterPro" id="IPR051495">
    <property type="entry name" value="Epithelial_Barrier/Signaling"/>
</dbReference>
<dbReference type="PANTHER" id="PTHR13802:SF52">
    <property type="entry name" value="MUCIN-4"/>
    <property type="match status" value="1"/>
</dbReference>
<dbReference type="InterPro" id="IPR005533">
    <property type="entry name" value="AMOP_dom"/>
</dbReference>
<evidence type="ECO:0000256" key="2">
    <source>
        <dbReference type="ARBA" id="ARBA00022536"/>
    </source>
</evidence>
<protein>
    <recommendedName>
        <fullName evidence="18">Mucin-like protein</fullName>
    </recommendedName>
</protein>
<dbReference type="CDD" id="cd00054">
    <property type="entry name" value="EGF_CA"/>
    <property type="match status" value="5"/>
</dbReference>
<evidence type="ECO:0000313" key="17">
    <source>
        <dbReference type="Proteomes" id="UP001159405"/>
    </source>
</evidence>
<feature type="disulfide bond" evidence="9">
    <location>
        <begin position="706"/>
        <end position="715"/>
    </location>
</feature>
<keyword evidence="2 9" id="KW-0245">EGF-like domain</keyword>
<evidence type="ECO:0000256" key="10">
    <source>
        <dbReference type="SAM" id="MobiDB-lite"/>
    </source>
</evidence>
<dbReference type="Pfam" id="PF00008">
    <property type="entry name" value="EGF"/>
    <property type="match status" value="1"/>
</dbReference>
<dbReference type="PROSITE" id="PS00010">
    <property type="entry name" value="ASX_HYDROXYL"/>
    <property type="match status" value="4"/>
</dbReference>
<accession>A0ABN8PBW4</accession>
<dbReference type="PROSITE" id="PS01186">
    <property type="entry name" value="EGF_2"/>
    <property type="match status" value="4"/>
</dbReference>
<dbReference type="SMART" id="SM00723">
    <property type="entry name" value="AMOP"/>
    <property type="match status" value="1"/>
</dbReference>
<feature type="domain" description="AMOP" evidence="13">
    <location>
        <begin position="1078"/>
        <end position="1210"/>
    </location>
</feature>
<dbReference type="InterPro" id="IPR018097">
    <property type="entry name" value="EGF_Ca-bd_CS"/>
</dbReference>
<dbReference type="SMART" id="SM00179">
    <property type="entry name" value="EGF_CA"/>
    <property type="match status" value="7"/>
</dbReference>
<keyword evidence="5 11" id="KW-1133">Transmembrane helix</keyword>
<dbReference type="InterPro" id="IPR000152">
    <property type="entry name" value="EGF-type_Asp/Asn_hydroxyl_site"/>
</dbReference>
<dbReference type="Pfam" id="PF00094">
    <property type="entry name" value="VWD"/>
    <property type="match status" value="1"/>
</dbReference>
<name>A0ABN8PBW4_9CNID</name>
<reference evidence="16 17" key="1">
    <citation type="submission" date="2022-05" db="EMBL/GenBank/DDBJ databases">
        <authorList>
            <consortium name="Genoscope - CEA"/>
            <person name="William W."/>
        </authorList>
    </citation>
    <scope>NUCLEOTIDE SEQUENCE [LARGE SCALE GENOMIC DNA]</scope>
</reference>
<dbReference type="Pfam" id="PF12662">
    <property type="entry name" value="cEGF"/>
    <property type="match status" value="3"/>
</dbReference>
<feature type="region of interest" description="Disordered" evidence="10">
    <location>
        <begin position="1"/>
        <end position="207"/>
    </location>
</feature>
<comment type="subcellular location">
    <subcellularLocation>
        <location evidence="1">Membrane</location>
    </subcellularLocation>
</comment>
<keyword evidence="17" id="KW-1185">Reference proteome</keyword>
<evidence type="ECO:0000313" key="16">
    <source>
        <dbReference type="EMBL" id="CAH3137503.1"/>
    </source>
</evidence>
<feature type="non-terminal residue" evidence="16">
    <location>
        <position position="1"/>
    </location>
</feature>
<dbReference type="Proteomes" id="UP001159405">
    <property type="component" value="Unassembled WGS sequence"/>
</dbReference>
<dbReference type="Pfam" id="PF06119">
    <property type="entry name" value="NIDO"/>
    <property type="match status" value="1"/>
</dbReference>
<dbReference type="InterPro" id="IPR001881">
    <property type="entry name" value="EGF-like_Ca-bd_dom"/>
</dbReference>
<dbReference type="SUPFAM" id="SSF57196">
    <property type="entry name" value="EGF/Laminin"/>
    <property type="match status" value="2"/>
</dbReference>
<dbReference type="EMBL" id="CALNXK010000059">
    <property type="protein sequence ID" value="CAH3137503.1"/>
    <property type="molecule type" value="Genomic_DNA"/>
</dbReference>
<feature type="domain" description="EGF-like" evidence="12">
    <location>
        <begin position="680"/>
        <end position="716"/>
    </location>
</feature>
<dbReference type="PROSITE" id="PS51233">
    <property type="entry name" value="VWFD"/>
    <property type="match status" value="1"/>
</dbReference>
<feature type="transmembrane region" description="Helical" evidence="11">
    <location>
        <begin position="2066"/>
        <end position="2089"/>
    </location>
</feature>
<evidence type="ECO:0000259" key="12">
    <source>
        <dbReference type="PROSITE" id="PS50026"/>
    </source>
</evidence>
<keyword evidence="3 11" id="KW-0812">Transmembrane</keyword>
<keyword evidence="6 11" id="KW-0472">Membrane</keyword>
<feature type="domain" description="EGF-like" evidence="12">
    <location>
        <begin position="755"/>
        <end position="796"/>
    </location>
</feature>
<comment type="caution">
    <text evidence="16">The sequence shown here is derived from an EMBL/GenBank/DDBJ whole genome shotgun (WGS) entry which is preliminary data.</text>
</comment>
<keyword evidence="4" id="KW-0677">Repeat</keyword>
<evidence type="ECO:0000256" key="11">
    <source>
        <dbReference type="SAM" id="Phobius"/>
    </source>
</evidence>
<dbReference type="InterPro" id="IPR000742">
    <property type="entry name" value="EGF"/>
</dbReference>
<evidence type="ECO:0008006" key="18">
    <source>
        <dbReference type="Google" id="ProtNLM"/>
    </source>
</evidence>
<feature type="domain" description="NIDO" evidence="14">
    <location>
        <begin position="914"/>
        <end position="1077"/>
    </location>
</feature>
<feature type="compositionally biased region" description="Low complexity" evidence="10">
    <location>
        <begin position="11"/>
        <end position="207"/>
    </location>
</feature>
<evidence type="ECO:0000256" key="1">
    <source>
        <dbReference type="ARBA" id="ARBA00004370"/>
    </source>
</evidence>
<gene>
    <name evidence="16" type="ORF">PLOB_00039028</name>
</gene>
<dbReference type="SMART" id="SM00539">
    <property type="entry name" value="NIDO"/>
    <property type="match status" value="1"/>
</dbReference>
<organism evidence="16 17">
    <name type="scientific">Porites lobata</name>
    <dbReference type="NCBI Taxonomy" id="104759"/>
    <lineage>
        <taxon>Eukaryota</taxon>
        <taxon>Metazoa</taxon>
        <taxon>Cnidaria</taxon>
        <taxon>Anthozoa</taxon>
        <taxon>Hexacorallia</taxon>
        <taxon>Scleractinia</taxon>
        <taxon>Fungiina</taxon>
        <taxon>Poritidae</taxon>
        <taxon>Porites</taxon>
    </lineage>
</organism>
<dbReference type="InterPro" id="IPR013032">
    <property type="entry name" value="EGF-like_CS"/>
</dbReference>
<evidence type="ECO:0000256" key="9">
    <source>
        <dbReference type="PROSITE-ProRule" id="PRU00076"/>
    </source>
</evidence>
<dbReference type="PROSITE" id="PS51220">
    <property type="entry name" value="NIDO"/>
    <property type="match status" value="1"/>
</dbReference>
<evidence type="ECO:0000256" key="7">
    <source>
        <dbReference type="ARBA" id="ARBA00023157"/>
    </source>
</evidence>
<dbReference type="InterPro" id="IPR003886">
    <property type="entry name" value="NIDO_dom"/>
</dbReference>
<dbReference type="InterPro" id="IPR001846">
    <property type="entry name" value="VWF_type-D"/>
</dbReference>
<keyword evidence="7 9" id="KW-1015">Disulfide bond</keyword>
<dbReference type="PROSITE" id="PS01187">
    <property type="entry name" value="EGF_CA"/>
    <property type="match status" value="4"/>
</dbReference>
<dbReference type="SMART" id="SM00216">
    <property type="entry name" value="VWD"/>
    <property type="match status" value="1"/>
</dbReference>
<proteinExistence type="predicted"/>
<sequence>ELICVCSTPWSSSNTWSSSSATQSTSPSTSISSTSSSWSSSSQSDSFSSVSQSGSSSVTTSYSVSSSSSPSMSLSSSSSESLSLTVSSSPSVSQSSSSSVSTSYSVSSSSSPSVSQSSSSSYSLSLTVSSSPSVSQSSSSSVSTSYSVSSSSSPSVSQSSSSSYSLSLTVSSSPSVSLTDSSSSVSQSMSSSFSQSVSSTSSQSKSYSSLSSVSFTESTSTSSFVSYSISSSVSLSTSQASSTEFLSASTLSLSPSISFSASFTESTSISPSVGYSISWSVSPSTSLTLSTASLSESTVSLSSSMSSSVSFTKSISTSPSFSPPTSQASSTASLSASTLSLSSSISSSASFTESTSTSSSVSYSISCTSSSLSTSDSFSHSPSVSSSESSASASSSSYSFSTSVSKSSTSLSVSSSTLLSTSVSSLSTSPSYLASVSTTFSSSQSSSSSVSTYLSSSSVSSSDSSSTSTSSLSSSPSSSSSRSTTFSSSQSSSLSVSTSSSSSSSSPSSSSSRSTTFSSSQSSSSSVSTYLSSSSVSSSDSSSTSTSSLSSSPSSSSSGSTTFSSSQSSSSSVSTYLSSSSVSSSGSSSTSTSSLSSSPSSSSSGSTTFSSSQSSSSSVSTSSSSASISSSGSLSTSASSISTSPSYLSTESTAYSSSQPGFSSVSTSSSLTNEYVIFLIVDPCEIRFCQNGGTCFVENGTAACTCLPGYNGSVCEQDIDDCASGPCHNGATCLDGVDSFTCTCPVGFVGDVCNYDDPCLHNPCKNNGTCYVDAANNYTFFCVCPIPKNYEGQDCGEPVQCFWDIMYPYGEEQGDREMLVTDVQARYCIPLPINPGLGFYFFGNQHFGLFICANGMIRFDAEIEMERPIPTYDVVNFPFHVPMLTPYWSRVDYFESFCADPEDCSSIHYVNRSVVYYQNYTKDSQTQMAAYILGNASEEVRNHTRPSEAFQGFSASWVLVVTWLRLRPEEFFGDGIEEELTNTFQAVIITNGTYSFVKYHYPCGAITWSAPPIFEFFPDLYDGYPVAGFNAGDFDFAEPDLKYPSLDSSGTPEVKELDDHLGNTDRRGEYFFRIEDRQGDDATAQCFIWHDYQTSNMQSQLQNAVGSLTSCPCSFWQAFFDTRFSFFGISKGDWCFTSVTTIFINTDIGGDPVFAFARQKCCYSFPFLNEFNSFLTLSFVDRPDELLDDETAERLCCDESNNCDLYYEVRPLDFCDDYFPIPRLFFFGDPHINTLDGKNYTFNGLGEYTMTRTMNDALVLQARTKVAQGGLNTATIFSAGAAKEANTSKVEVRLKDGGGLEMLINGTLYPGINNLTNISRNVGGNLQAKKNEDNCVQVIFPSGSGVDFCVSKGMMSFVVALDTQYYNKTKGLLGTFNENKDDDFTLPNGTVLSPSITAKQIHYDFGLKWQITAEESLFTYGPGENVSTFQNESFVPMFVEDIVWADNNTQAQAEANCGGDIVCLFDAASTNNVSIGLNSQAVKVKVVEENKQLNNFPPKFTYVPKCIEVTLGEVAFVNVTASDNDSFTFSVLNIPNGANISSSGNFMNFTWNVTSAEKVKFSFVATDEFGAASSSTPCIKMCACRNGGQCVAPKVGDKYNNDSKFIYQGCACSAGYTGRFCESDIDACKLNGQPCFKGSTCTDLKAPANITGYQCGPCPSGYSGNGIKCVDINECANSSIHNCAQKCTNTPGSFVCSCNAGFTLNSNKYSCDDINECEPTNDCMHKCNNTIGNYTCYCNDFFKVNQSDSKSCVPSNRCSDNDCNQVCYRGQGNIQACDCFAGYQLNSDGKTCEDIDECKISGVRCTQECKNLEGSYECKCFSGYKLEANGFTCTDINECLNSTLFSCPGRFRVCKNTPGSYMCECQQGLLYINNTCQVLKVGEKLPDPTVASPKPALPQEIQNSVEMRVVNMLKEQYNATVDQQFRGQISQTMDERCSENKVACGLASKRRRRALGIFTADNVHLLPGYPLQDNSSLRIAFYVLLPSNIQGGAVIPAAILLQVVNTSKSALEAVFGSAISGLKLNYVATSPAPNATNMTTPLTTPLTTQELQTTNLPLADASNDDWKWIVIGVILGALFIVIIAIVIYFV</sequence>
<evidence type="ECO:0000256" key="6">
    <source>
        <dbReference type="ARBA" id="ARBA00023136"/>
    </source>
</evidence>
<dbReference type="SUPFAM" id="SSF57184">
    <property type="entry name" value="Growth factor receptor domain"/>
    <property type="match status" value="2"/>
</dbReference>
<dbReference type="InterPro" id="IPR026823">
    <property type="entry name" value="cEGF"/>
</dbReference>
<dbReference type="PROSITE" id="PS50026">
    <property type="entry name" value="EGF_3"/>
    <property type="match status" value="3"/>
</dbReference>
<dbReference type="InterPro" id="IPR009030">
    <property type="entry name" value="Growth_fac_rcpt_cys_sf"/>
</dbReference>
<dbReference type="PROSITE" id="PS50856">
    <property type="entry name" value="AMOP"/>
    <property type="match status" value="1"/>
</dbReference>
<feature type="region of interest" description="Disordered" evidence="10">
    <location>
        <begin position="441"/>
        <end position="640"/>
    </location>
</feature>
<feature type="domain" description="EGF-like" evidence="12">
    <location>
        <begin position="718"/>
        <end position="754"/>
    </location>
</feature>
<evidence type="ECO:0000259" key="15">
    <source>
        <dbReference type="PROSITE" id="PS51233"/>
    </source>
</evidence>
<dbReference type="Pfam" id="PF23263">
    <property type="entry name" value="C8-3_MUC4"/>
    <property type="match status" value="1"/>
</dbReference>
<evidence type="ECO:0000256" key="4">
    <source>
        <dbReference type="ARBA" id="ARBA00022737"/>
    </source>
</evidence>
<dbReference type="Pfam" id="PF12661">
    <property type="entry name" value="hEGF"/>
    <property type="match status" value="2"/>
</dbReference>
<dbReference type="PANTHER" id="PTHR13802">
    <property type="entry name" value="MUCIN 4-RELATED"/>
    <property type="match status" value="1"/>
</dbReference>
<evidence type="ECO:0000256" key="8">
    <source>
        <dbReference type="ARBA" id="ARBA00023180"/>
    </source>
</evidence>
<dbReference type="SMART" id="SM00181">
    <property type="entry name" value="EGF"/>
    <property type="match status" value="10"/>
</dbReference>
<keyword evidence="8" id="KW-0325">Glycoprotein</keyword>
<evidence type="ECO:0000256" key="3">
    <source>
        <dbReference type="ARBA" id="ARBA00022692"/>
    </source>
</evidence>
<evidence type="ECO:0000259" key="13">
    <source>
        <dbReference type="PROSITE" id="PS50856"/>
    </source>
</evidence>